<feature type="region of interest" description="Disordered" evidence="2">
    <location>
        <begin position="1"/>
        <end position="30"/>
    </location>
</feature>
<dbReference type="EMBL" id="BAHD01000055">
    <property type="protein sequence ID" value="GAB97061.1"/>
    <property type="molecule type" value="Genomic_DNA"/>
</dbReference>
<evidence type="ECO:0000313" key="5">
    <source>
        <dbReference type="Proteomes" id="UP000008366"/>
    </source>
</evidence>
<evidence type="ECO:0000256" key="2">
    <source>
        <dbReference type="SAM" id="MobiDB-lite"/>
    </source>
</evidence>
<dbReference type="Gene3D" id="3.40.50.2300">
    <property type="match status" value="1"/>
</dbReference>
<dbReference type="AlphaFoldDB" id="K6WT89"/>
<keyword evidence="1" id="KW-0059">Arsenical resistance</keyword>
<name>K6WT89_9MICO</name>
<dbReference type="SMART" id="SM00226">
    <property type="entry name" value="LMWPc"/>
    <property type="match status" value="1"/>
</dbReference>
<protein>
    <submittedName>
        <fullName evidence="4">Putative arsenate reductase</fullName>
    </submittedName>
</protein>
<evidence type="ECO:0000313" key="4">
    <source>
        <dbReference type="EMBL" id="GAB97061.1"/>
    </source>
</evidence>
<dbReference type="InterPro" id="IPR023485">
    <property type="entry name" value="Ptyr_pPase"/>
</dbReference>
<dbReference type="PANTHER" id="PTHR43428:SF1">
    <property type="entry name" value="ARSENATE REDUCTASE"/>
    <property type="match status" value="1"/>
</dbReference>
<gene>
    <name evidence="4" type="ORF">KILIM_055_00290</name>
</gene>
<sequence length="268" mass="28896">MSAQPLVDGQPTDSAHRLRAVPSDSTEATSPMADRVIARITDDLAQRYADTSTRAQVEAIIADARRQIESTSHHPEFVPALVEHYAHDVLATRARAAGGVGVGVPLLVFVCEHNEGRSQMAAAWAEHLGGEHVQVRSAGIHPSGHLNPHVVDVLAERGISLDGAYPSPLHGDVLNAADVVVRLGCSTDQEPGRHVIDWDVRDPHEQPIEVVREVCDDLGARVADLLGSMGVPTDRRAAAGVPVQPVVVSDHARNRWSPTRMLRTLFND</sequence>
<dbReference type="PANTHER" id="PTHR43428">
    <property type="entry name" value="ARSENATE REDUCTASE"/>
    <property type="match status" value="1"/>
</dbReference>
<keyword evidence="5" id="KW-1185">Reference proteome</keyword>
<dbReference type="Gene3D" id="1.10.8.1060">
    <property type="entry name" value="Corynebacterium glutamicum thioredoxin-dependent arsenate reductase, N-terminal domain"/>
    <property type="match status" value="1"/>
</dbReference>
<dbReference type="OrthoDB" id="9799372at2"/>
<proteinExistence type="predicted"/>
<dbReference type="SUPFAM" id="SSF52788">
    <property type="entry name" value="Phosphotyrosine protein phosphatases I"/>
    <property type="match status" value="1"/>
</dbReference>
<organism evidence="4 5">
    <name type="scientific">Kineosphaera limosa NBRC 100340</name>
    <dbReference type="NCBI Taxonomy" id="1184609"/>
    <lineage>
        <taxon>Bacteria</taxon>
        <taxon>Bacillati</taxon>
        <taxon>Actinomycetota</taxon>
        <taxon>Actinomycetes</taxon>
        <taxon>Micrococcales</taxon>
        <taxon>Dermatophilaceae</taxon>
        <taxon>Kineosphaera</taxon>
    </lineage>
</organism>
<dbReference type="Pfam" id="PF01451">
    <property type="entry name" value="LMWPc"/>
    <property type="match status" value="1"/>
</dbReference>
<dbReference type="STRING" id="1184609.KILIM_055_00290"/>
<dbReference type="Proteomes" id="UP000008366">
    <property type="component" value="Unassembled WGS sequence"/>
</dbReference>
<dbReference type="InterPro" id="IPR036196">
    <property type="entry name" value="Ptyr_pPase_sf"/>
</dbReference>
<dbReference type="RefSeq" id="WP_006593593.1">
    <property type="nucleotide sequence ID" value="NZ_BAHD01000055.1"/>
</dbReference>
<dbReference type="GO" id="GO:0046685">
    <property type="term" value="P:response to arsenic-containing substance"/>
    <property type="evidence" value="ECO:0007669"/>
    <property type="project" value="UniProtKB-KW"/>
</dbReference>
<accession>K6WT89</accession>
<evidence type="ECO:0000259" key="3">
    <source>
        <dbReference type="SMART" id="SM00226"/>
    </source>
</evidence>
<dbReference type="eggNOG" id="COG0394">
    <property type="taxonomic scope" value="Bacteria"/>
</dbReference>
<comment type="caution">
    <text evidence="4">The sequence shown here is derived from an EMBL/GenBank/DDBJ whole genome shotgun (WGS) entry which is preliminary data.</text>
</comment>
<evidence type="ECO:0000256" key="1">
    <source>
        <dbReference type="ARBA" id="ARBA00022849"/>
    </source>
</evidence>
<dbReference type="NCBIfam" id="NF046112">
    <property type="entry name" value="MSMEG_6209_Nter"/>
    <property type="match status" value="1"/>
</dbReference>
<reference evidence="4 5" key="1">
    <citation type="submission" date="2012-08" db="EMBL/GenBank/DDBJ databases">
        <title>Whole genome shotgun sequence of Kineosphaera limosa NBRC 100340.</title>
        <authorList>
            <person name="Yoshida I."/>
            <person name="Isaki S."/>
            <person name="Hosoyama A."/>
            <person name="Tsuchikane K."/>
            <person name="Katsumata H."/>
            <person name="Ando Y."/>
            <person name="Ohji S."/>
            <person name="Hamada M."/>
            <person name="Tamura T."/>
            <person name="Yamazoe A."/>
            <person name="Yamazaki S."/>
            <person name="Fujita N."/>
        </authorList>
    </citation>
    <scope>NUCLEOTIDE SEQUENCE [LARGE SCALE GENOMIC DNA]</scope>
    <source>
        <strain evidence="4 5">NBRC 100340</strain>
    </source>
</reference>
<feature type="domain" description="Phosphotyrosine protein phosphatase I" evidence="3">
    <location>
        <begin position="105"/>
        <end position="228"/>
    </location>
</feature>